<evidence type="ECO:0000313" key="4">
    <source>
        <dbReference type="EMBL" id="OLO11151.1"/>
    </source>
</evidence>
<keyword evidence="2" id="KW-0732">Signal</keyword>
<feature type="transmembrane region" description="Helical" evidence="1">
    <location>
        <begin position="210"/>
        <end position="236"/>
    </location>
</feature>
<evidence type="ECO:0000256" key="1">
    <source>
        <dbReference type="SAM" id="Phobius"/>
    </source>
</evidence>
<feature type="transmembrane region" description="Helical" evidence="1">
    <location>
        <begin position="286"/>
        <end position="304"/>
    </location>
</feature>
<comment type="caution">
    <text evidence="4">The sequence shown here is derived from an EMBL/GenBank/DDBJ whole genome shotgun (WGS) entry which is preliminary data.</text>
</comment>
<dbReference type="Pfam" id="PF00924">
    <property type="entry name" value="MS_channel_2nd"/>
    <property type="match status" value="1"/>
</dbReference>
<dbReference type="AlphaFoldDB" id="A0A1Q8TBU5"/>
<organism evidence="4 5">
    <name type="scientific">Chromohalobacter japonicus</name>
    <dbReference type="NCBI Taxonomy" id="223900"/>
    <lineage>
        <taxon>Bacteria</taxon>
        <taxon>Pseudomonadati</taxon>
        <taxon>Pseudomonadota</taxon>
        <taxon>Gammaproteobacteria</taxon>
        <taxon>Oceanospirillales</taxon>
        <taxon>Halomonadaceae</taxon>
        <taxon>Chromohalobacter</taxon>
    </lineage>
</organism>
<feature type="domain" description="Mechanosensitive ion channel MscS" evidence="3">
    <location>
        <begin position="385"/>
        <end position="450"/>
    </location>
</feature>
<accession>A0A1Q8TBU5</accession>
<protein>
    <submittedName>
        <fullName evidence="4">Mechanosensitive ion channel protein MscS</fullName>
    </submittedName>
</protein>
<dbReference type="InterPro" id="IPR006685">
    <property type="entry name" value="MscS_channel_2nd"/>
</dbReference>
<dbReference type="STRING" id="223900.GCA_000821045_03177"/>
<dbReference type="PANTHER" id="PTHR30566:SF25">
    <property type="entry name" value="INNER MEMBRANE PROTEIN"/>
    <property type="match status" value="1"/>
</dbReference>
<gene>
    <name evidence="4" type="ORF">BTW10_11750</name>
</gene>
<dbReference type="SUPFAM" id="SSF50182">
    <property type="entry name" value="Sm-like ribonucleoproteins"/>
    <property type="match status" value="1"/>
</dbReference>
<feature type="transmembrane region" description="Helical" evidence="1">
    <location>
        <begin position="367"/>
        <end position="390"/>
    </location>
</feature>
<feature type="chain" id="PRO_5012977367" evidence="2">
    <location>
        <begin position="25"/>
        <end position="571"/>
    </location>
</feature>
<dbReference type="GO" id="GO:0008381">
    <property type="term" value="F:mechanosensitive monoatomic ion channel activity"/>
    <property type="evidence" value="ECO:0007669"/>
    <property type="project" value="UniProtKB-ARBA"/>
</dbReference>
<dbReference type="Gene3D" id="1.10.287.1260">
    <property type="match status" value="1"/>
</dbReference>
<feature type="signal peptide" evidence="2">
    <location>
        <begin position="1"/>
        <end position="24"/>
    </location>
</feature>
<evidence type="ECO:0000256" key="2">
    <source>
        <dbReference type="SAM" id="SignalP"/>
    </source>
</evidence>
<dbReference type="PANTHER" id="PTHR30566">
    <property type="entry name" value="YNAI-RELATED MECHANOSENSITIVE ION CHANNEL"/>
    <property type="match status" value="1"/>
</dbReference>
<name>A0A1Q8TBU5_9GAMM</name>
<evidence type="ECO:0000259" key="3">
    <source>
        <dbReference type="Pfam" id="PF00924"/>
    </source>
</evidence>
<keyword evidence="1" id="KW-1133">Transmembrane helix</keyword>
<proteinExistence type="predicted"/>
<sequence>MKKNGAWRLWLVAAVALIFTSLCGAQTPDEGDGETRWFAVDSLNAGLGEVPKAVRRMTPREAVRSFLTLTENEDFAAAAHILNLSELSPAEQRERGSQLAMQLAEVLKRGEWLKISDLPGRQDAAIEDPTGQHPQTGEPRRNLKLASLTAQGETYDIRLGRYRMGDEEPVWLVMPDSVSSVPLLYQEYGPLMFEAYIPERFKASFGMLRIWEWVAIPVFLLLVGLMGWWVHHLVGVATRWLPSGSPSIFAGRIKTPVALVVMSLVTQAVLDYVVSFSAVATTTFRVLLIVILAWGAGTVALRLVDTLMLRLTRRLIGQIDDTKPKDERKLLTTLYALRRIIILIAVTAVSAYVLSQVQLFETLGVTLLASASVLTVLVGIAGQAVIGNILSSFQLSLAKSIRIGDLVVFEDQWCYVEGIFYTYIRLRIWNDRRLIVPVTYFVSRPFENLSVKSAKEFRSLELILHLSADIQCLREKFLEYAQEEDNVIEHHKLSCYVTGQTERAQTVVCYLMTSDPFAGWVAEMNVREKLMAFIRDNHPEWWPREVTAISEHDVALGERPGRPSGHGGGGS</sequence>
<keyword evidence="1" id="KW-0472">Membrane</keyword>
<dbReference type="Proteomes" id="UP000186806">
    <property type="component" value="Unassembled WGS sequence"/>
</dbReference>
<evidence type="ECO:0000313" key="5">
    <source>
        <dbReference type="Proteomes" id="UP000186806"/>
    </source>
</evidence>
<dbReference type="GO" id="GO:0016020">
    <property type="term" value="C:membrane"/>
    <property type="evidence" value="ECO:0007669"/>
    <property type="project" value="InterPro"/>
</dbReference>
<dbReference type="InterPro" id="IPR010920">
    <property type="entry name" value="LSM_dom_sf"/>
</dbReference>
<dbReference type="EMBL" id="MSDQ01000027">
    <property type="protein sequence ID" value="OLO11151.1"/>
    <property type="molecule type" value="Genomic_DNA"/>
</dbReference>
<reference evidence="4 5" key="1">
    <citation type="submission" date="2016-12" db="EMBL/GenBank/DDBJ databases">
        <title>Draft genome sequences of strains Salinicola socius SMB35, Salinicola sp. MH3R3-1 and Chromohalobacter sp. SMB17 from the Verkhnekamsk potash mining region of Russia.</title>
        <authorList>
            <person name="Mavrodi D.V."/>
            <person name="Olsson B.E."/>
            <person name="Korsakova E.S."/>
            <person name="Pyankova A."/>
            <person name="Mavrodi O.V."/>
            <person name="Plotnikova E.G."/>
        </authorList>
    </citation>
    <scope>NUCLEOTIDE SEQUENCE [LARGE SCALE GENOMIC DNA]</scope>
    <source>
        <strain evidence="4 5">SMB17</strain>
    </source>
</reference>
<feature type="transmembrane region" description="Helical" evidence="1">
    <location>
        <begin position="336"/>
        <end position="355"/>
    </location>
</feature>
<keyword evidence="5" id="KW-1185">Reference proteome</keyword>
<keyword evidence="1" id="KW-0812">Transmembrane</keyword>